<evidence type="ECO:0000259" key="12">
    <source>
        <dbReference type="Pfam" id="PF23539"/>
    </source>
</evidence>
<evidence type="ECO:0000256" key="6">
    <source>
        <dbReference type="ARBA" id="ARBA00022777"/>
    </source>
</evidence>
<evidence type="ECO:0000256" key="5">
    <source>
        <dbReference type="ARBA" id="ARBA00022741"/>
    </source>
</evidence>
<keyword evidence="9" id="KW-0472">Membrane</keyword>
<evidence type="ECO:0000256" key="8">
    <source>
        <dbReference type="ARBA" id="ARBA00023012"/>
    </source>
</evidence>
<keyword evidence="9" id="KW-1133">Transmembrane helix</keyword>
<dbReference type="Pfam" id="PF02518">
    <property type="entry name" value="HATPase_c"/>
    <property type="match status" value="1"/>
</dbReference>
<evidence type="ECO:0000256" key="9">
    <source>
        <dbReference type="SAM" id="Phobius"/>
    </source>
</evidence>
<keyword evidence="3" id="KW-0597">Phosphoprotein</keyword>
<evidence type="ECO:0000256" key="4">
    <source>
        <dbReference type="ARBA" id="ARBA00022679"/>
    </source>
</evidence>
<dbReference type="InterPro" id="IPR055558">
    <property type="entry name" value="DUF7134"/>
</dbReference>
<dbReference type="AlphaFoldDB" id="A0A8H9ISG0"/>
<keyword evidence="8" id="KW-0902">Two-component regulatory system</keyword>
<dbReference type="InterPro" id="IPR003594">
    <property type="entry name" value="HATPase_dom"/>
</dbReference>
<evidence type="ECO:0000256" key="2">
    <source>
        <dbReference type="ARBA" id="ARBA00012438"/>
    </source>
</evidence>
<keyword evidence="7" id="KW-0067">ATP-binding</keyword>
<evidence type="ECO:0000259" key="11">
    <source>
        <dbReference type="Pfam" id="PF07730"/>
    </source>
</evidence>
<organism evidence="13 14">
    <name type="scientific">Amycolatopsis bartoniae</name>
    <dbReference type="NCBI Taxonomy" id="941986"/>
    <lineage>
        <taxon>Bacteria</taxon>
        <taxon>Bacillati</taxon>
        <taxon>Actinomycetota</taxon>
        <taxon>Actinomycetes</taxon>
        <taxon>Pseudonocardiales</taxon>
        <taxon>Pseudonocardiaceae</taxon>
        <taxon>Amycolatopsis</taxon>
    </lineage>
</organism>
<dbReference type="CDD" id="cd16917">
    <property type="entry name" value="HATPase_UhpB-NarQ-NarX-like"/>
    <property type="match status" value="1"/>
</dbReference>
<feature type="domain" description="DUF7134" evidence="12">
    <location>
        <begin position="1"/>
        <end position="150"/>
    </location>
</feature>
<dbReference type="InterPro" id="IPR011712">
    <property type="entry name" value="Sig_transdc_His_kin_sub3_dim/P"/>
</dbReference>
<reference evidence="13" key="2">
    <citation type="submission" date="2020-09" db="EMBL/GenBank/DDBJ databases">
        <authorList>
            <person name="Sun Q."/>
            <person name="Zhou Y."/>
        </authorList>
    </citation>
    <scope>NUCLEOTIDE SEQUENCE</scope>
    <source>
        <strain evidence="13">CGMCC 4.7679</strain>
    </source>
</reference>
<dbReference type="SUPFAM" id="SSF55874">
    <property type="entry name" value="ATPase domain of HSP90 chaperone/DNA topoisomerase II/histidine kinase"/>
    <property type="match status" value="1"/>
</dbReference>
<evidence type="ECO:0000256" key="7">
    <source>
        <dbReference type="ARBA" id="ARBA00022840"/>
    </source>
</evidence>
<reference evidence="13" key="1">
    <citation type="journal article" date="2014" name="Int. J. Syst. Evol. Microbiol.">
        <title>Complete genome sequence of Corynebacterium casei LMG S-19264T (=DSM 44701T), isolated from a smear-ripened cheese.</title>
        <authorList>
            <consortium name="US DOE Joint Genome Institute (JGI-PGF)"/>
            <person name="Walter F."/>
            <person name="Albersmeier A."/>
            <person name="Kalinowski J."/>
            <person name="Ruckert C."/>
        </authorList>
    </citation>
    <scope>NUCLEOTIDE SEQUENCE</scope>
    <source>
        <strain evidence="13">CGMCC 4.7679</strain>
    </source>
</reference>
<dbReference type="GO" id="GO:0046983">
    <property type="term" value="F:protein dimerization activity"/>
    <property type="evidence" value="ECO:0007669"/>
    <property type="project" value="InterPro"/>
</dbReference>
<dbReference type="GO" id="GO:0000155">
    <property type="term" value="F:phosphorelay sensor kinase activity"/>
    <property type="evidence" value="ECO:0007669"/>
    <property type="project" value="InterPro"/>
</dbReference>
<dbReference type="EMBL" id="BNAV01000004">
    <property type="protein sequence ID" value="GHF57428.1"/>
    <property type="molecule type" value="Genomic_DNA"/>
</dbReference>
<feature type="transmembrane region" description="Helical" evidence="9">
    <location>
        <begin position="75"/>
        <end position="96"/>
    </location>
</feature>
<feature type="transmembrane region" description="Helical" evidence="9">
    <location>
        <begin position="128"/>
        <end position="148"/>
    </location>
</feature>
<keyword evidence="4" id="KW-0808">Transferase</keyword>
<dbReference type="PANTHER" id="PTHR24421">
    <property type="entry name" value="NITRATE/NITRITE SENSOR PROTEIN NARX-RELATED"/>
    <property type="match status" value="1"/>
</dbReference>
<dbReference type="Gene3D" id="1.20.5.1930">
    <property type="match status" value="1"/>
</dbReference>
<dbReference type="Pfam" id="PF07730">
    <property type="entry name" value="HisKA_3"/>
    <property type="match status" value="1"/>
</dbReference>
<accession>A0A8H9ISG0</accession>
<gene>
    <name evidence="13" type="ORF">GCM10017566_33290</name>
</gene>
<protein>
    <recommendedName>
        <fullName evidence="2">histidine kinase</fullName>
        <ecNumber evidence="2">2.7.13.3</ecNumber>
    </recommendedName>
</protein>
<name>A0A8H9ISG0_9PSEU</name>
<feature type="domain" description="Signal transduction histidine kinase subgroup 3 dimerisation and phosphoacceptor" evidence="11">
    <location>
        <begin position="178"/>
        <end position="243"/>
    </location>
</feature>
<dbReference type="GO" id="GO:0016020">
    <property type="term" value="C:membrane"/>
    <property type="evidence" value="ECO:0007669"/>
    <property type="project" value="InterPro"/>
</dbReference>
<dbReference type="Pfam" id="PF23539">
    <property type="entry name" value="DUF7134"/>
    <property type="match status" value="1"/>
</dbReference>
<keyword evidence="6 13" id="KW-0418">Kinase</keyword>
<evidence type="ECO:0000256" key="3">
    <source>
        <dbReference type="ARBA" id="ARBA00022553"/>
    </source>
</evidence>
<dbReference type="InterPro" id="IPR050482">
    <property type="entry name" value="Sensor_HK_TwoCompSys"/>
</dbReference>
<keyword evidence="14" id="KW-1185">Reference proteome</keyword>
<sequence>MRAHPMVGDSLLAVLLALLDLLVFAINAAAPFPKVHPWYVTVPMDLVMVLPLVFRRRAPVLTAYAVLAVSIPHSVLQLGVGSLFASAIALYTLVVYVGRKQAAWYLAAQLVSTGAQTALMWRTQTVSALILFTVTFAFCWLLGEFVGARRAYHTEVEARLHLLETERDQASRIAVAEERGRIARELHDVVAHAVSVIVVQADGASYAVRKDPDLAERAVHTISATGREALGELRRLLDVLRNEDGIDVPRTPQPDAQSLADLANRVSEAGVPVRLQVEGNLAGLPTGVSLGIYRIVQESLTNTLKHAGPGARAHVRIERREDVIEVTVTDDGAGRARALVPADGPLPGGNGVIGMRERAHVYGGSLDVGPLPGGGWRVRASLPVGSAP</sequence>
<evidence type="ECO:0000256" key="1">
    <source>
        <dbReference type="ARBA" id="ARBA00000085"/>
    </source>
</evidence>
<feature type="domain" description="Histidine kinase/HSP90-like ATPase" evidence="10">
    <location>
        <begin position="288"/>
        <end position="384"/>
    </location>
</feature>
<keyword evidence="5" id="KW-0547">Nucleotide-binding</keyword>
<dbReference type="Proteomes" id="UP000658656">
    <property type="component" value="Unassembled WGS sequence"/>
</dbReference>
<evidence type="ECO:0000313" key="14">
    <source>
        <dbReference type="Proteomes" id="UP000658656"/>
    </source>
</evidence>
<evidence type="ECO:0000313" key="13">
    <source>
        <dbReference type="EMBL" id="GHF57428.1"/>
    </source>
</evidence>
<comment type="caution">
    <text evidence="13">The sequence shown here is derived from an EMBL/GenBank/DDBJ whole genome shotgun (WGS) entry which is preliminary data.</text>
</comment>
<comment type="catalytic activity">
    <reaction evidence="1">
        <text>ATP + protein L-histidine = ADP + protein N-phospho-L-histidine.</text>
        <dbReference type="EC" id="2.7.13.3"/>
    </reaction>
</comment>
<evidence type="ECO:0000259" key="10">
    <source>
        <dbReference type="Pfam" id="PF02518"/>
    </source>
</evidence>
<proteinExistence type="predicted"/>
<dbReference type="InterPro" id="IPR036890">
    <property type="entry name" value="HATPase_C_sf"/>
</dbReference>
<dbReference type="PANTHER" id="PTHR24421:SF10">
    <property type="entry name" value="NITRATE_NITRITE SENSOR PROTEIN NARQ"/>
    <property type="match status" value="1"/>
</dbReference>
<keyword evidence="9" id="KW-0812">Transmembrane</keyword>
<dbReference type="EC" id="2.7.13.3" evidence="2"/>
<dbReference type="GO" id="GO:0005524">
    <property type="term" value="F:ATP binding"/>
    <property type="evidence" value="ECO:0007669"/>
    <property type="project" value="UniProtKB-KW"/>
</dbReference>
<dbReference type="Gene3D" id="3.30.565.10">
    <property type="entry name" value="Histidine kinase-like ATPase, C-terminal domain"/>
    <property type="match status" value="1"/>
</dbReference>